<dbReference type="GO" id="GO:0045927">
    <property type="term" value="P:positive regulation of growth"/>
    <property type="evidence" value="ECO:0007669"/>
    <property type="project" value="InterPro"/>
</dbReference>
<keyword evidence="5" id="KW-1185">Reference proteome</keyword>
<feature type="region of interest" description="Disordered" evidence="1">
    <location>
        <begin position="538"/>
        <end position="560"/>
    </location>
</feature>
<evidence type="ECO:0000256" key="1">
    <source>
        <dbReference type="SAM" id="MobiDB-lite"/>
    </source>
</evidence>
<comment type="caution">
    <text evidence="4">The sequence shown here is derived from an EMBL/GenBank/DDBJ whole genome shotgun (WGS) entry which is preliminary data.</text>
</comment>
<dbReference type="AlphaFoldDB" id="A0AAX6ETZ1"/>
<accession>A0AAX6ETZ1</accession>
<feature type="domain" description="DUF668" evidence="2">
    <location>
        <begin position="330"/>
        <end position="415"/>
    </location>
</feature>
<evidence type="ECO:0000313" key="4">
    <source>
        <dbReference type="EMBL" id="KAJ6807546.1"/>
    </source>
</evidence>
<evidence type="ECO:0000259" key="2">
    <source>
        <dbReference type="Pfam" id="PF05003"/>
    </source>
</evidence>
<name>A0AAX6ETZ1_IRIPA</name>
<feature type="domain" description="DUF3475" evidence="3">
    <location>
        <begin position="112"/>
        <end position="165"/>
    </location>
</feature>
<dbReference type="Proteomes" id="UP001140949">
    <property type="component" value="Unassembled WGS sequence"/>
</dbReference>
<dbReference type="EMBL" id="JANAVB010033820">
    <property type="protein sequence ID" value="KAJ6807546.1"/>
    <property type="molecule type" value="Genomic_DNA"/>
</dbReference>
<dbReference type="Pfam" id="PF11961">
    <property type="entry name" value="DUF3475"/>
    <property type="match status" value="1"/>
</dbReference>
<dbReference type="InterPro" id="IPR021864">
    <property type="entry name" value="DUF3475"/>
</dbReference>
<reference evidence="4" key="1">
    <citation type="journal article" date="2023" name="GigaByte">
        <title>Genome assembly of the bearded iris, Iris pallida Lam.</title>
        <authorList>
            <person name="Bruccoleri R.E."/>
            <person name="Oakeley E.J."/>
            <person name="Faust A.M.E."/>
            <person name="Altorfer M."/>
            <person name="Dessus-Babus S."/>
            <person name="Burckhardt D."/>
            <person name="Oertli M."/>
            <person name="Naumann U."/>
            <person name="Petersen F."/>
            <person name="Wong J."/>
        </authorList>
    </citation>
    <scope>NUCLEOTIDE SEQUENCE</scope>
    <source>
        <strain evidence="4">GSM-AAB239-AS_SAM_17_03QT</strain>
    </source>
</reference>
<evidence type="ECO:0000259" key="3">
    <source>
        <dbReference type="Pfam" id="PF11961"/>
    </source>
</evidence>
<dbReference type="PANTHER" id="PTHR31730:SF37">
    <property type="entry name" value="OS06G0716000 PROTEIN"/>
    <property type="match status" value="1"/>
</dbReference>
<sequence>MGSVCFRGMVKDEEEEEKGERVLPPQLQYESSNSFSGIHRSGLHIYDSGELRMTPARNGKVSEAGSIFGRAGIAGLEKAVSVLDTLGSSMSNLNHNSGFISGVAARGNNVSILAFEVANTIAKGSNLLRSLSDENIKFLKEEVLQSDGLRKLVSVDTRELMSIAAIGKREEFDIFSAEVIRFGDMCKDPVWHNLNRYFQKLDFEIVPLEQLKEEVETTSQHLINLAQNTSVLYHELHALDRFEQDYQRKLQEEDSLHSSRRETLMILHSELKRQRKLVKSLKKNSLWSRTLEEVVEKLVDVVVFLHKVILEAFGTTGINMGDSGPVNNKTLGVCGLALHYANIINQIDNIVSRPLSLPPNTRDTLYHGLPTGVKIALRARLQSFDTKEEYTVSQIKTEMERTLSWIVPLAENTIRAHQGFGWVGEWAKMSAETNKKQAQQISITRLQTLHHADKEKAEECILQLVFWLHHFVIQVKNRGLGFKALKPGRSRSQKAMLLMQEMKQNPSLTKNGKCGTFLELSEEDRQLLEHVGSKKMVLGRSKSHESATTRGNRFLSRSCGNSPSRESIMALDMHLERTKVLDVIDGLDISTDIF</sequence>
<dbReference type="InterPro" id="IPR045021">
    <property type="entry name" value="PSI1/2/3"/>
</dbReference>
<dbReference type="InterPro" id="IPR007700">
    <property type="entry name" value="DUF668"/>
</dbReference>
<proteinExistence type="predicted"/>
<organism evidence="4 5">
    <name type="scientific">Iris pallida</name>
    <name type="common">Sweet iris</name>
    <dbReference type="NCBI Taxonomy" id="29817"/>
    <lineage>
        <taxon>Eukaryota</taxon>
        <taxon>Viridiplantae</taxon>
        <taxon>Streptophyta</taxon>
        <taxon>Embryophyta</taxon>
        <taxon>Tracheophyta</taxon>
        <taxon>Spermatophyta</taxon>
        <taxon>Magnoliopsida</taxon>
        <taxon>Liliopsida</taxon>
        <taxon>Asparagales</taxon>
        <taxon>Iridaceae</taxon>
        <taxon>Iridoideae</taxon>
        <taxon>Irideae</taxon>
        <taxon>Iris</taxon>
    </lineage>
</organism>
<protein>
    <submittedName>
        <fullName evidence="4">Uncharacterized protein</fullName>
    </submittedName>
</protein>
<gene>
    <name evidence="4" type="ORF">M6B38_170685</name>
</gene>
<evidence type="ECO:0000313" key="5">
    <source>
        <dbReference type="Proteomes" id="UP001140949"/>
    </source>
</evidence>
<dbReference type="Pfam" id="PF05003">
    <property type="entry name" value="DUF668"/>
    <property type="match status" value="1"/>
</dbReference>
<dbReference type="PANTHER" id="PTHR31730">
    <property type="entry name" value="OS01G0873900 PROTEIN"/>
    <property type="match status" value="1"/>
</dbReference>
<reference evidence="4" key="2">
    <citation type="submission" date="2023-04" db="EMBL/GenBank/DDBJ databases">
        <authorList>
            <person name="Bruccoleri R.E."/>
            <person name="Oakeley E.J."/>
            <person name="Faust A.-M."/>
            <person name="Dessus-Babus S."/>
            <person name="Altorfer M."/>
            <person name="Burckhardt D."/>
            <person name="Oertli M."/>
            <person name="Naumann U."/>
            <person name="Petersen F."/>
            <person name="Wong J."/>
        </authorList>
    </citation>
    <scope>NUCLEOTIDE SEQUENCE</scope>
    <source>
        <strain evidence="4">GSM-AAB239-AS_SAM_17_03QT</strain>
        <tissue evidence="4">Leaf</tissue>
    </source>
</reference>